<evidence type="ECO:0000313" key="2">
    <source>
        <dbReference type="EMBL" id="GEO09737.1"/>
    </source>
</evidence>
<reference evidence="2 3" key="1">
    <citation type="submission" date="2019-07" db="EMBL/GenBank/DDBJ databases">
        <title>Whole genome shotgun sequence of Segetibacter aerophilus NBRC 106135.</title>
        <authorList>
            <person name="Hosoyama A."/>
            <person name="Uohara A."/>
            <person name="Ohji S."/>
            <person name="Ichikawa N."/>
        </authorList>
    </citation>
    <scope>NUCLEOTIDE SEQUENCE [LARGE SCALE GENOMIC DNA]</scope>
    <source>
        <strain evidence="2 3">NBRC 106135</strain>
    </source>
</reference>
<dbReference type="Proteomes" id="UP000321513">
    <property type="component" value="Unassembled WGS sequence"/>
</dbReference>
<sequence>MLYQDEDDNSISINANSSANAGNSDTDENGVFMGDSSLQTPEEFEKDKKQDHSKEDNRVTASGVDDLQSNSDGAAGTDKAGTAERKPYGDTELNKGLEAQARDEEGA</sequence>
<feature type="compositionally biased region" description="Low complexity" evidence="1">
    <location>
        <begin position="10"/>
        <end position="24"/>
    </location>
</feature>
<feature type="compositionally biased region" description="Basic and acidic residues" evidence="1">
    <location>
        <begin position="81"/>
        <end position="107"/>
    </location>
</feature>
<feature type="compositionally biased region" description="Basic and acidic residues" evidence="1">
    <location>
        <begin position="43"/>
        <end position="58"/>
    </location>
</feature>
<dbReference type="EMBL" id="BJYT01000007">
    <property type="protein sequence ID" value="GEO09737.1"/>
    <property type="molecule type" value="Genomic_DNA"/>
</dbReference>
<proteinExistence type="predicted"/>
<feature type="region of interest" description="Disordered" evidence="1">
    <location>
        <begin position="1"/>
        <end position="107"/>
    </location>
</feature>
<keyword evidence="3" id="KW-1185">Reference proteome</keyword>
<dbReference type="OrthoDB" id="9910980at2"/>
<protein>
    <submittedName>
        <fullName evidence="2">Uncharacterized protein</fullName>
    </submittedName>
</protein>
<dbReference type="RefSeq" id="WP_147203848.1">
    <property type="nucleotide sequence ID" value="NZ_BJYT01000007.1"/>
</dbReference>
<evidence type="ECO:0000313" key="3">
    <source>
        <dbReference type="Proteomes" id="UP000321513"/>
    </source>
</evidence>
<comment type="caution">
    <text evidence="2">The sequence shown here is derived from an EMBL/GenBank/DDBJ whole genome shotgun (WGS) entry which is preliminary data.</text>
</comment>
<dbReference type="AlphaFoldDB" id="A0A512BD00"/>
<accession>A0A512BD00</accession>
<organism evidence="2 3">
    <name type="scientific">Segetibacter aerophilus</name>
    <dbReference type="NCBI Taxonomy" id="670293"/>
    <lineage>
        <taxon>Bacteria</taxon>
        <taxon>Pseudomonadati</taxon>
        <taxon>Bacteroidota</taxon>
        <taxon>Chitinophagia</taxon>
        <taxon>Chitinophagales</taxon>
        <taxon>Chitinophagaceae</taxon>
        <taxon>Segetibacter</taxon>
    </lineage>
</organism>
<evidence type="ECO:0000256" key="1">
    <source>
        <dbReference type="SAM" id="MobiDB-lite"/>
    </source>
</evidence>
<gene>
    <name evidence="2" type="ORF">SAE01_22330</name>
</gene>
<name>A0A512BD00_9BACT</name>